<dbReference type="SUPFAM" id="SSF54593">
    <property type="entry name" value="Glyoxalase/Bleomycin resistance protein/Dihydroxybiphenyl dioxygenase"/>
    <property type="match status" value="1"/>
</dbReference>
<dbReference type="PROSITE" id="PS51819">
    <property type="entry name" value="VOC"/>
    <property type="match status" value="1"/>
</dbReference>
<sequence length="144" mass="16047">MFKALTHSHIYVFDQDEALDFYVGTLGLEVNTDADMGFMRWLTVNVPGQPDREILLEKPGPPALDEATAEQVRELVAKGAIGLLIFTVDDCRKTYETLLGKGVEFTQEPTEHFYGTDCALRDPFGNAIRFTQLAPRPHEPTSGC</sequence>
<name>A0ABV3GIE5_MICGL</name>
<dbReference type="Gene3D" id="3.10.180.10">
    <property type="entry name" value="2,3-Dihydroxybiphenyl 1,2-Dioxygenase, domain 1"/>
    <property type="match status" value="1"/>
</dbReference>
<evidence type="ECO:0000259" key="1">
    <source>
        <dbReference type="PROSITE" id="PS51819"/>
    </source>
</evidence>
<dbReference type="EMBL" id="JBFALK010000012">
    <property type="protein sequence ID" value="MEV0971351.1"/>
    <property type="molecule type" value="Genomic_DNA"/>
</dbReference>
<dbReference type="Pfam" id="PF00903">
    <property type="entry name" value="Glyoxalase"/>
    <property type="match status" value="1"/>
</dbReference>
<accession>A0ABV3GIE5</accession>
<keyword evidence="3" id="KW-1185">Reference proteome</keyword>
<dbReference type="PANTHER" id="PTHR36437:SF2">
    <property type="entry name" value="GLYOXALASE_BLEOMYCIN RESISTANCE PROTEIN_DIOXYGENASE"/>
    <property type="match status" value="1"/>
</dbReference>
<dbReference type="RefSeq" id="WP_358135561.1">
    <property type="nucleotide sequence ID" value="NZ_JBFALK010000012.1"/>
</dbReference>
<dbReference type="PANTHER" id="PTHR36437">
    <property type="entry name" value="GLYOXALASE/BLEOMYCIN RESISTANCE PROTEIN/DIOXYGENASE"/>
    <property type="match status" value="1"/>
</dbReference>
<dbReference type="InterPro" id="IPR004360">
    <property type="entry name" value="Glyas_Fos-R_dOase_dom"/>
</dbReference>
<dbReference type="CDD" id="cd07263">
    <property type="entry name" value="VOC_like"/>
    <property type="match status" value="1"/>
</dbReference>
<dbReference type="InterPro" id="IPR037523">
    <property type="entry name" value="VOC_core"/>
</dbReference>
<comment type="caution">
    <text evidence="2">The sequence shown here is derived from an EMBL/GenBank/DDBJ whole genome shotgun (WGS) entry which is preliminary data.</text>
</comment>
<protein>
    <submittedName>
        <fullName evidence="2">VOC family protein</fullName>
    </submittedName>
</protein>
<organism evidence="2 3">
    <name type="scientific">Microtetraspora glauca</name>
    <dbReference type="NCBI Taxonomy" id="1996"/>
    <lineage>
        <taxon>Bacteria</taxon>
        <taxon>Bacillati</taxon>
        <taxon>Actinomycetota</taxon>
        <taxon>Actinomycetes</taxon>
        <taxon>Streptosporangiales</taxon>
        <taxon>Streptosporangiaceae</taxon>
        <taxon>Microtetraspora</taxon>
    </lineage>
</organism>
<feature type="domain" description="VOC" evidence="1">
    <location>
        <begin position="4"/>
        <end position="133"/>
    </location>
</feature>
<evidence type="ECO:0000313" key="3">
    <source>
        <dbReference type="Proteomes" id="UP001551675"/>
    </source>
</evidence>
<gene>
    <name evidence="2" type="ORF">AB0I59_22215</name>
</gene>
<dbReference type="InterPro" id="IPR029068">
    <property type="entry name" value="Glyas_Bleomycin-R_OHBP_Dase"/>
</dbReference>
<reference evidence="2 3" key="1">
    <citation type="submission" date="2024-06" db="EMBL/GenBank/DDBJ databases">
        <title>The Natural Products Discovery Center: Release of the First 8490 Sequenced Strains for Exploring Actinobacteria Biosynthetic Diversity.</title>
        <authorList>
            <person name="Kalkreuter E."/>
            <person name="Kautsar S.A."/>
            <person name="Yang D."/>
            <person name="Bader C.D."/>
            <person name="Teijaro C.N."/>
            <person name="Fluegel L."/>
            <person name="Davis C.M."/>
            <person name="Simpson J.R."/>
            <person name="Lauterbach L."/>
            <person name="Steele A.D."/>
            <person name="Gui C."/>
            <person name="Meng S."/>
            <person name="Li G."/>
            <person name="Viehrig K."/>
            <person name="Ye F."/>
            <person name="Su P."/>
            <person name="Kiefer A.F."/>
            <person name="Nichols A."/>
            <person name="Cepeda A.J."/>
            <person name="Yan W."/>
            <person name="Fan B."/>
            <person name="Jiang Y."/>
            <person name="Adhikari A."/>
            <person name="Zheng C.-J."/>
            <person name="Schuster L."/>
            <person name="Cowan T.M."/>
            <person name="Smanski M.J."/>
            <person name="Chevrette M.G."/>
            <person name="De Carvalho L.P.S."/>
            <person name="Shen B."/>
        </authorList>
    </citation>
    <scope>NUCLEOTIDE SEQUENCE [LARGE SCALE GENOMIC DNA]</scope>
    <source>
        <strain evidence="2 3">NPDC050100</strain>
    </source>
</reference>
<dbReference type="Proteomes" id="UP001551675">
    <property type="component" value="Unassembled WGS sequence"/>
</dbReference>
<evidence type="ECO:0000313" key="2">
    <source>
        <dbReference type="EMBL" id="MEV0971351.1"/>
    </source>
</evidence>
<proteinExistence type="predicted"/>